<evidence type="ECO:0000256" key="9">
    <source>
        <dbReference type="ARBA" id="ARBA00023002"/>
    </source>
</evidence>
<keyword evidence="12" id="KW-0472">Membrane</keyword>
<comment type="similarity">
    <text evidence="4 14">Belongs to the cytochrome P450 family.</text>
</comment>
<comment type="cofactor">
    <cofactor evidence="1 13">
        <name>heme</name>
        <dbReference type="ChEBI" id="CHEBI:30413"/>
    </cofactor>
</comment>
<dbReference type="HOGENOM" id="CLU_001570_2_1_1"/>
<dbReference type="InterPro" id="IPR001128">
    <property type="entry name" value="Cyt_P450"/>
</dbReference>
<evidence type="ECO:0008006" key="16">
    <source>
        <dbReference type="Google" id="ProtNLM"/>
    </source>
</evidence>
<comment type="subcellular location">
    <subcellularLocation>
        <location evidence="2">Membrane</location>
        <topology evidence="2">Single-pass membrane protein</topology>
    </subcellularLocation>
</comment>
<evidence type="ECO:0000256" key="3">
    <source>
        <dbReference type="ARBA" id="ARBA00005179"/>
    </source>
</evidence>
<accession>F8PBP5</accession>
<dbReference type="GO" id="GO:0016705">
    <property type="term" value="F:oxidoreductase activity, acting on paired donors, with incorporation or reduction of molecular oxygen"/>
    <property type="evidence" value="ECO:0007669"/>
    <property type="project" value="InterPro"/>
</dbReference>
<dbReference type="SUPFAM" id="SSF48264">
    <property type="entry name" value="Cytochrome P450"/>
    <property type="match status" value="1"/>
</dbReference>
<dbReference type="OrthoDB" id="2789670at2759"/>
<dbReference type="GeneID" id="18821342"/>
<evidence type="ECO:0000256" key="4">
    <source>
        <dbReference type="ARBA" id="ARBA00010617"/>
    </source>
</evidence>
<dbReference type="GO" id="GO:0016020">
    <property type="term" value="C:membrane"/>
    <property type="evidence" value="ECO:0007669"/>
    <property type="project" value="UniProtKB-SubCell"/>
</dbReference>
<evidence type="ECO:0000256" key="11">
    <source>
        <dbReference type="ARBA" id="ARBA00023033"/>
    </source>
</evidence>
<dbReference type="AlphaFoldDB" id="F8PBP5"/>
<name>F8PBP5_SERL9</name>
<evidence type="ECO:0000256" key="10">
    <source>
        <dbReference type="ARBA" id="ARBA00023004"/>
    </source>
</evidence>
<evidence type="ECO:0000256" key="13">
    <source>
        <dbReference type="PIRSR" id="PIRSR602401-1"/>
    </source>
</evidence>
<evidence type="ECO:0000256" key="1">
    <source>
        <dbReference type="ARBA" id="ARBA00001971"/>
    </source>
</evidence>
<dbReference type="InterPro" id="IPR017972">
    <property type="entry name" value="Cyt_P450_CS"/>
</dbReference>
<dbReference type="CDD" id="cd11065">
    <property type="entry name" value="CYP64-like"/>
    <property type="match status" value="1"/>
</dbReference>
<dbReference type="InterPro" id="IPR050364">
    <property type="entry name" value="Cytochrome_P450_fung"/>
</dbReference>
<dbReference type="InterPro" id="IPR002401">
    <property type="entry name" value="Cyt_P450_E_grp-I"/>
</dbReference>
<sequence>MNAAHPIDVPSFGASLFNLNALNDISPRVLWFTSNFQLQVTTFGTMCCLCFVLSRLYSSRKVFPGPPGLPLIGHIFEVPTIKTWLYFERLAAKYGPLVRLSLAGDEMLILSNASDAEELLGRRSHNYSSRKPLIYAGKYQSKNKRMVLLPYGETLKKYRAAFHQMLQPRVVGGYEPMQELESSKFLMDLLDQPSTIGRHCRRFAASLVFTLSYGKRLEDDDSDLTAVLDILANFTKDTYPGSHLVDTFPLLDYLPDFLSPWRAEASRKHKDEMKLYNRLALEVKAQMDDGNSELECFAARLWDQQQKMNLDLVDISYVAGTAFEAGTDTTASTVQWFTMAMVLYPEAQKRAQEELDNVLGSDGKTMPGYEHLSQLPYCVALTKEVFRWAPAAPGGFPHYSDTDDEYNGHHIKRGTMVIPCIWNMHHNETEFKNSYDFMPERFETTAAGSESITEGHYGFGFGRRKCPGQYLASKSIWIGLTRVLWGFNIRPELSEDGKPISVGPDNCTSGMTSRPIDFPVSITPRSVVHAETIRRTWEGYGA</sequence>
<evidence type="ECO:0000256" key="14">
    <source>
        <dbReference type="RuleBase" id="RU000461"/>
    </source>
</evidence>
<keyword evidence="8" id="KW-1133">Transmembrane helix</keyword>
<keyword evidence="11 14" id="KW-0503">Monooxygenase</keyword>
<protein>
    <recommendedName>
        <fullName evidence="16">Cytochrome P450</fullName>
    </recommendedName>
</protein>
<feature type="binding site" description="axial binding residue" evidence="13">
    <location>
        <position position="466"/>
    </location>
    <ligand>
        <name>heme</name>
        <dbReference type="ChEBI" id="CHEBI:30413"/>
    </ligand>
    <ligandPart>
        <name>Fe</name>
        <dbReference type="ChEBI" id="CHEBI:18248"/>
    </ligandPart>
</feature>
<keyword evidence="10 13" id="KW-0408">Iron</keyword>
<gene>
    <name evidence="15" type="ORF">SERLADRAFT_479376</name>
</gene>
<dbReference type="PROSITE" id="PS00086">
    <property type="entry name" value="CYTOCHROME_P450"/>
    <property type="match status" value="1"/>
</dbReference>
<proteinExistence type="inferred from homology"/>
<dbReference type="Proteomes" id="UP000008064">
    <property type="component" value="Unassembled WGS sequence"/>
</dbReference>
<keyword evidence="9 14" id="KW-0560">Oxidoreductase</keyword>
<evidence type="ECO:0000256" key="6">
    <source>
        <dbReference type="ARBA" id="ARBA00022692"/>
    </source>
</evidence>
<evidence type="ECO:0000256" key="8">
    <source>
        <dbReference type="ARBA" id="ARBA00022989"/>
    </source>
</evidence>
<keyword evidence="5 13" id="KW-0349">Heme</keyword>
<dbReference type="PRINTS" id="PR00463">
    <property type="entry name" value="EP450I"/>
</dbReference>
<dbReference type="GO" id="GO:0020037">
    <property type="term" value="F:heme binding"/>
    <property type="evidence" value="ECO:0007669"/>
    <property type="project" value="InterPro"/>
</dbReference>
<dbReference type="Pfam" id="PF00067">
    <property type="entry name" value="p450"/>
    <property type="match status" value="1"/>
</dbReference>
<dbReference type="InterPro" id="IPR036396">
    <property type="entry name" value="Cyt_P450_sf"/>
</dbReference>
<dbReference type="PRINTS" id="PR00385">
    <property type="entry name" value="P450"/>
</dbReference>
<dbReference type="EMBL" id="GL945443">
    <property type="protein sequence ID" value="EGO19683.1"/>
    <property type="molecule type" value="Genomic_DNA"/>
</dbReference>
<keyword evidence="6" id="KW-0812">Transmembrane</keyword>
<dbReference type="RefSeq" id="XP_007323816.1">
    <property type="nucleotide sequence ID" value="XM_007323754.1"/>
</dbReference>
<evidence type="ECO:0000256" key="2">
    <source>
        <dbReference type="ARBA" id="ARBA00004167"/>
    </source>
</evidence>
<dbReference type="GO" id="GO:0004497">
    <property type="term" value="F:monooxygenase activity"/>
    <property type="evidence" value="ECO:0007669"/>
    <property type="project" value="UniProtKB-KW"/>
</dbReference>
<evidence type="ECO:0000313" key="15">
    <source>
        <dbReference type="EMBL" id="EGO19683.1"/>
    </source>
</evidence>
<dbReference type="PANTHER" id="PTHR46300:SF2">
    <property type="entry name" value="CYTOCHROME P450 MONOOXYGENASE ALNH-RELATED"/>
    <property type="match status" value="1"/>
</dbReference>
<dbReference type="PANTHER" id="PTHR46300">
    <property type="entry name" value="P450, PUTATIVE (EUROFUNG)-RELATED-RELATED"/>
    <property type="match status" value="1"/>
</dbReference>
<evidence type="ECO:0000256" key="12">
    <source>
        <dbReference type="ARBA" id="ARBA00023136"/>
    </source>
</evidence>
<dbReference type="GO" id="GO:0005506">
    <property type="term" value="F:iron ion binding"/>
    <property type="evidence" value="ECO:0007669"/>
    <property type="project" value="InterPro"/>
</dbReference>
<evidence type="ECO:0000256" key="7">
    <source>
        <dbReference type="ARBA" id="ARBA00022723"/>
    </source>
</evidence>
<dbReference type="KEGG" id="sla:SERLADRAFT_479376"/>
<dbReference type="Gene3D" id="1.10.630.10">
    <property type="entry name" value="Cytochrome P450"/>
    <property type="match status" value="1"/>
</dbReference>
<evidence type="ECO:0000256" key="5">
    <source>
        <dbReference type="ARBA" id="ARBA00022617"/>
    </source>
</evidence>
<reference evidence="15" key="1">
    <citation type="submission" date="2011-04" db="EMBL/GenBank/DDBJ databases">
        <title>Evolution of plant cell wall degrading machinery underlies the functional diversity of forest fungi.</title>
        <authorList>
            <consortium name="US DOE Joint Genome Institute (JGI-PGF)"/>
            <person name="Eastwood D.C."/>
            <person name="Floudas D."/>
            <person name="Binder M."/>
            <person name="Majcherczyk A."/>
            <person name="Schneider P."/>
            <person name="Aerts A."/>
            <person name="Asiegbu F.O."/>
            <person name="Baker S.E."/>
            <person name="Barry K."/>
            <person name="Bendiksby M."/>
            <person name="Blumentritt M."/>
            <person name="Coutinho P.M."/>
            <person name="Cullen D."/>
            <person name="Cullen D."/>
            <person name="Gathman A."/>
            <person name="Goodell B."/>
            <person name="Henrissat B."/>
            <person name="Ihrmark K."/>
            <person name="Kauserud H."/>
            <person name="Kohler A."/>
            <person name="LaButti K."/>
            <person name="Lapidus A."/>
            <person name="Lavin J.L."/>
            <person name="Lee Y.-H."/>
            <person name="Lindquist E."/>
            <person name="Lilly W."/>
            <person name="Lucas S."/>
            <person name="Morin E."/>
            <person name="Murat C."/>
            <person name="Oguiza J.A."/>
            <person name="Park J."/>
            <person name="Pisabarro A.G."/>
            <person name="Riley R."/>
            <person name="Rosling A."/>
            <person name="Salamov A."/>
            <person name="Schmidt O."/>
            <person name="Schmutz J."/>
            <person name="Skrede I."/>
            <person name="Stenlid J."/>
            <person name="Wiebenga A."/>
            <person name="Xie X."/>
            <person name="Kues U."/>
            <person name="Hibbett D.S."/>
            <person name="Hoffmeister D."/>
            <person name="Hogberg N."/>
            <person name="Martin F."/>
            <person name="Grigoriev I.V."/>
            <person name="Watkinson S.C."/>
        </authorList>
    </citation>
    <scope>NUCLEOTIDE SEQUENCE</scope>
    <source>
        <strain evidence="15">S7.9</strain>
    </source>
</reference>
<organism>
    <name type="scientific">Serpula lacrymans var. lacrymans (strain S7.9)</name>
    <name type="common">Dry rot fungus</name>
    <dbReference type="NCBI Taxonomy" id="578457"/>
    <lineage>
        <taxon>Eukaryota</taxon>
        <taxon>Fungi</taxon>
        <taxon>Dikarya</taxon>
        <taxon>Basidiomycota</taxon>
        <taxon>Agaricomycotina</taxon>
        <taxon>Agaricomycetes</taxon>
        <taxon>Agaricomycetidae</taxon>
        <taxon>Boletales</taxon>
        <taxon>Coniophorineae</taxon>
        <taxon>Serpulaceae</taxon>
        <taxon>Serpula</taxon>
    </lineage>
</organism>
<keyword evidence="7 13" id="KW-0479">Metal-binding</keyword>
<comment type="pathway">
    <text evidence="3">Secondary metabolite biosynthesis.</text>
</comment>